<dbReference type="GO" id="GO:0003677">
    <property type="term" value="F:DNA binding"/>
    <property type="evidence" value="ECO:0007669"/>
    <property type="project" value="UniProtKB-KW"/>
</dbReference>
<evidence type="ECO:0000256" key="4">
    <source>
        <dbReference type="ARBA" id="ARBA00023163"/>
    </source>
</evidence>
<evidence type="ECO:0000313" key="7">
    <source>
        <dbReference type="Proteomes" id="UP000248646"/>
    </source>
</evidence>
<keyword evidence="4" id="KW-0804">Transcription</keyword>
<dbReference type="AlphaFoldDB" id="A0A2W7PH35"/>
<dbReference type="InterPro" id="IPR000847">
    <property type="entry name" value="LysR_HTH_N"/>
</dbReference>
<dbReference type="SUPFAM" id="SSF53850">
    <property type="entry name" value="Periplasmic binding protein-like II"/>
    <property type="match status" value="1"/>
</dbReference>
<dbReference type="OrthoDB" id="9803735at2"/>
<dbReference type="InterPro" id="IPR005119">
    <property type="entry name" value="LysR_subst-bd"/>
</dbReference>
<dbReference type="Pfam" id="PF03466">
    <property type="entry name" value="LysR_substrate"/>
    <property type="match status" value="1"/>
</dbReference>
<dbReference type="PANTHER" id="PTHR30419">
    <property type="entry name" value="HTH-TYPE TRANSCRIPTIONAL REGULATOR YBHD"/>
    <property type="match status" value="1"/>
</dbReference>
<dbReference type="FunFam" id="1.10.10.10:FF:000001">
    <property type="entry name" value="LysR family transcriptional regulator"/>
    <property type="match status" value="1"/>
</dbReference>
<dbReference type="PRINTS" id="PR00039">
    <property type="entry name" value="HTHLYSR"/>
</dbReference>
<dbReference type="Proteomes" id="UP000248646">
    <property type="component" value="Unassembled WGS sequence"/>
</dbReference>
<dbReference type="InterPro" id="IPR036388">
    <property type="entry name" value="WH-like_DNA-bd_sf"/>
</dbReference>
<gene>
    <name evidence="6" type="ORF">C7437_101715</name>
</gene>
<reference evidence="6 7" key="1">
    <citation type="submission" date="2018-06" db="EMBL/GenBank/DDBJ databases">
        <title>Genomic Encyclopedia of Type Strains, Phase IV (KMG-IV): sequencing the most valuable type-strain genomes for metagenomic binning, comparative biology and taxonomic classification.</title>
        <authorList>
            <person name="Goeker M."/>
        </authorList>
    </citation>
    <scope>NUCLEOTIDE SEQUENCE [LARGE SCALE GENOMIC DNA]</scope>
    <source>
        <strain evidence="6 7">DSM 5</strain>
    </source>
</reference>
<proteinExistence type="inferred from homology"/>
<dbReference type="SUPFAM" id="SSF46785">
    <property type="entry name" value="Winged helix' DNA-binding domain"/>
    <property type="match status" value="1"/>
</dbReference>
<feature type="domain" description="HTH lysR-type" evidence="5">
    <location>
        <begin position="1"/>
        <end position="58"/>
    </location>
</feature>
<name>A0A2W7PH35_9BACI</name>
<dbReference type="GO" id="GO:0005829">
    <property type="term" value="C:cytosol"/>
    <property type="evidence" value="ECO:0007669"/>
    <property type="project" value="TreeGrafter"/>
</dbReference>
<accession>A0A2W7PH35</accession>
<dbReference type="PANTHER" id="PTHR30419:SF28">
    <property type="entry name" value="HTH-TYPE TRANSCRIPTIONAL REGULATOR BSDA"/>
    <property type="match status" value="1"/>
</dbReference>
<sequence>MEWQRLEYFQTLARVQHMTRAAEMLSISQPALSRSIAGLERDIGIPLFDRQGRSIILNRYGIMFLERVNRILKEMNDGLNDIQQLIDPERGEVSLGFLHTLGTSTVPNIIRAFHEEFPHITFQFKQNHTHTQLKQLKSGELDLCLLANMENEQPIEWTELWRDELFIVVQKCHPLGNRKSVFLKEIAHESFISMKKGYRLRNTTDDIFAEVNIVPNILFEGDEVATVAGFVAEGLGVSILPDGEEINPNKIAKLRIEDMTCERAIGMAVVANRYLPPAAKQFQQFILDHFLKK</sequence>
<dbReference type="EMBL" id="QKZI01000001">
    <property type="protein sequence ID" value="PZX07596.1"/>
    <property type="molecule type" value="Genomic_DNA"/>
</dbReference>
<evidence type="ECO:0000256" key="1">
    <source>
        <dbReference type="ARBA" id="ARBA00009437"/>
    </source>
</evidence>
<organism evidence="6 7">
    <name type="scientific">Psychrobacillus insolitus</name>
    <dbReference type="NCBI Taxonomy" id="1461"/>
    <lineage>
        <taxon>Bacteria</taxon>
        <taxon>Bacillati</taxon>
        <taxon>Bacillota</taxon>
        <taxon>Bacilli</taxon>
        <taxon>Bacillales</taxon>
        <taxon>Bacillaceae</taxon>
        <taxon>Psychrobacillus</taxon>
    </lineage>
</organism>
<dbReference type="InterPro" id="IPR050950">
    <property type="entry name" value="HTH-type_LysR_regulators"/>
</dbReference>
<dbReference type="Pfam" id="PF00126">
    <property type="entry name" value="HTH_1"/>
    <property type="match status" value="1"/>
</dbReference>
<keyword evidence="3 6" id="KW-0238">DNA-binding</keyword>
<dbReference type="InterPro" id="IPR036390">
    <property type="entry name" value="WH_DNA-bd_sf"/>
</dbReference>
<keyword evidence="2" id="KW-0805">Transcription regulation</keyword>
<comment type="similarity">
    <text evidence="1">Belongs to the LysR transcriptional regulatory family.</text>
</comment>
<comment type="caution">
    <text evidence="6">The sequence shown here is derived from an EMBL/GenBank/DDBJ whole genome shotgun (WGS) entry which is preliminary data.</text>
</comment>
<dbReference type="CDD" id="cd08434">
    <property type="entry name" value="PBP2_GltC_like"/>
    <property type="match status" value="1"/>
</dbReference>
<evidence type="ECO:0000256" key="3">
    <source>
        <dbReference type="ARBA" id="ARBA00023125"/>
    </source>
</evidence>
<evidence type="ECO:0000256" key="2">
    <source>
        <dbReference type="ARBA" id="ARBA00023015"/>
    </source>
</evidence>
<dbReference type="GO" id="GO:0003700">
    <property type="term" value="F:DNA-binding transcription factor activity"/>
    <property type="evidence" value="ECO:0007669"/>
    <property type="project" value="InterPro"/>
</dbReference>
<dbReference type="RefSeq" id="WP_111438233.1">
    <property type="nucleotide sequence ID" value="NZ_QKZI01000001.1"/>
</dbReference>
<evidence type="ECO:0000259" key="5">
    <source>
        <dbReference type="PROSITE" id="PS50931"/>
    </source>
</evidence>
<keyword evidence="7" id="KW-1185">Reference proteome</keyword>
<protein>
    <submittedName>
        <fullName evidence="6">DNA-binding transcriptional LysR family regulator</fullName>
    </submittedName>
</protein>
<evidence type="ECO:0000313" key="6">
    <source>
        <dbReference type="EMBL" id="PZX07596.1"/>
    </source>
</evidence>
<dbReference type="PROSITE" id="PS50931">
    <property type="entry name" value="HTH_LYSR"/>
    <property type="match status" value="1"/>
</dbReference>
<dbReference type="Gene3D" id="1.10.10.10">
    <property type="entry name" value="Winged helix-like DNA-binding domain superfamily/Winged helix DNA-binding domain"/>
    <property type="match status" value="1"/>
</dbReference>
<dbReference type="Gene3D" id="3.40.190.290">
    <property type="match status" value="1"/>
</dbReference>